<comment type="caution">
    <text evidence="1">The sequence shown here is derived from an EMBL/GenBank/DDBJ whole genome shotgun (WGS) entry which is preliminary data.</text>
</comment>
<accession>A0A9Q1MIM1</accession>
<dbReference type="PANTHER" id="PTHR35726">
    <property type="entry name" value="GLUTAMIC ACID-RICH PROTEIN-LIKE"/>
    <property type="match status" value="1"/>
</dbReference>
<dbReference type="PANTHER" id="PTHR35726:SF4">
    <property type="entry name" value="GLUTAMIC ACID-RICH PROTEIN-LIKE"/>
    <property type="match status" value="1"/>
</dbReference>
<name>A0A9Q1MIM1_9SOLA</name>
<dbReference type="AlphaFoldDB" id="A0A9Q1MIM1"/>
<dbReference type="EMBL" id="JAJAGQ010000006">
    <property type="protein sequence ID" value="KAJ8559293.1"/>
    <property type="molecule type" value="Genomic_DNA"/>
</dbReference>
<dbReference type="OrthoDB" id="10506806at2759"/>
<protein>
    <submittedName>
        <fullName evidence="1">Uncharacterized protein</fullName>
    </submittedName>
</protein>
<proteinExistence type="predicted"/>
<evidence type="ECO:0000313" key="1">
    <source>
        <dbReference type="EMBL" id="KAJ8559293.1"/>
    </source>
</evidence>
<evidence type="ECO:0000313" key="2">
    <source>
        <dbReference type="Proteomes" id="UP001152561"/>
    </source>
</evidence>
<sequence length="139" mass="15538">MDEDVTSFMLLEATGDSEFDSNIYSIHLADDDDAESCSSECGSSPENNVLVYDDDKMDFHADDDDDDDATSLSCCLHVDGKDTSVYNSEEDDEDVVEQRWNGYGGGKKFQARDCGDLVTEKLKNQKDEDRLFWESCLGS</sequence>
<reference evidence="2" key="1">
    <citation type="journal article" date="2023" name="Proc. Natl. Acad. Sci. U.S.A.">
        <title>Genomic and structural basis for evolution of tropane alkaloid biosynthesis.</title>
        <authorList>
            <person name="Wanga Y.-J."/>
            <person name="Taina T."/>
            <person name="Yua J.-Y."/>
            <person name="Lia J."/>
            <person name="Xua B."/>
            <person name="Chenc J."/>
            <person name="D'Auriad J.C."/>
            <person name="Huanga J.-P."/>
            <person name="Huanga S.-X."/>
        </authorList>
    </citation>
    <scope>NUCLEOTIDE SEQUENCE [LARGE SCALE GENOMIC DNA]</scope>
    <source>
        <strain evidence="2">cv. KIB-2019</strain>
    </source>
</reference>
<organism evidence="1 2">
    <name type="scientific">Anisodus acutangulus</name>
    <dbReference type="NCBI Taxonomy" id="402998"/>
    <lineage>
        <taxon>Eukaryota</taxon>
        <taxon>Viridiplantae</taxon>
        <taxon>Streptophyta</taxon>
        <taxon>Embryophyta</taxon>
        <taxon>Tracheophyta</taxon>
        <taxon>Spermatophyta</taxon>
        <taxon>Magnoliopsida</taxon>
        <taxon>eudicotyledons</taxon>
        <taxon>Gunneridae</taxon>
        <taxon>Pentapetalae</taxon>
        <taxon>asterids</taxon>
        <taxon>lamiids</taxon>
        <taxon>Solanales</taxon>
        <taxon>Solanaceae</taxon>
        <taxon>Solanoideae</taxon>
        <taxon>Hyoscyameae</taxon>
        <taxon>Anisodus</taxon>
    </lineage>
</organism>
<dbReference type="Proteomes" id="UP001152561">
    <property type="component" value="Unassembled WGS sequence"/>
</dbReference>
<keyword evidence="2" id="KW-1185">Reference proteome</keyword>
<gene>
    <name evidence="1" type="ORF">K7X08_003351</name>
</gene>